<sequence>MQISNLALEQHLASHTPQYYLLCGSESLLIEESRKTITAHLFDKNDVTEKELITFENKEKALQLLMDVSNTASLFCQKKLIICLVDVSLKPEERKILGTLLGKLPETYYLLMQFDKIPTPQQKEAWYQHFLQHGIVVPHWPLSLVQYKQYLSQQAIKRGILLSSGALTTLTQITEGHALAGVQALEKLLLLSDEGKIQKNQSITENELLAAINQQSRYTLNDLYTAILENNTEKTYQIIENFEATKMPLPLVIWGLHQLTSALFAHHFANSGLYGFPVLPKTNTFQGLIHKNQRILTKSTGIYLINQLHKLDIKLKSFQADQGWQDCLTFCLYFTRPTPPAL</sequence>
<dbReference type="InterPro" id="IPR027417">
    <property type="entry name" value="P-loop_NTPase"/>
</dbReference>
<dbReference type="SUPFAM" id="SSF48019">
    <property type="entry name" value="post-AAA+ oligomerization domain-like"/>
    <property type="match status" value="1"/>
</dbReference>
<evidence type="ECO:0000256" key="2">
    <source>
        <dbReference type="ARBA" id="ARBA00017703"/>
    </source>
</evidence>
<keyword evidence="13" id="KW-1185">Reference proteome</keyword>
<evidence type="ECO:0000313" key="13">
    <source>
        <dbReference type="Proteomes" id="UP000051494"/>
    </source>
</evidence>
<dbReference type="PANTHER" id="PTHR34388">
    <property type="entry name" value="DNA POLYMERASE III SUBUNIT DELTA"/>
    <property type="match status" value="1"/>
</dbReference>
<evidence type="ECO:0000256" key="3">
    <source>
        <dbReference type="ARBA" id="ARBA00022679"/>
    </source>
</evidence>
<reference evidence="11" key="1">
    <citation type="submission" date="2015-09" db="EMBL/GenBank/DDBJ databases">
        <title>Draft Genome Sequences of Two Novel Amoeba-resistant Intranuclear Bacteria, Candidatus Berkiella cookevillensis and Candidatus Berkiella aquae.</title>
        <authorList>
            <person name="Mehari Y.T."/>
            <person name="Arivett B.A."/>
            <person name="Farone A.L."/>
            <person name="Gunderson J.H."/>
            <person name="Farone M.B."/>
        </authorList>
    </citation>
    <scope>NUCLEOTIDE SEQUENCE [LARGE SCALE GENOMIC DNA]</scope>
    <source>
        <strain evidence="11">CC99</strain>
    </source>
</reference>
<dbReference type="GO" id="GO:0006261">
    <property type="term" value="P:DNA-templated DNA replication"/>
    <property type="evidence" value="ECO:0007669"/>
    <property type="project" value="TreeGrafter"/>
</dbReference>
<dbReference type="NCBIfam" id="TIGR01128">
    <property type="entry name" value="holA"/>
    <property type="match status" value="1"/>
</dbReference>
<evidence type="ECO:0000256" key="4">
    <source>
        <dbReference type="ARBA" id="ARBA00022695"/>
    </source>
</evidence>
<dbReference type="AlphaFoldDB" id="A0A0Q9YM30"/>
<dbReference type="PANTHER" id="PTHR34388:SF1">
    <property type="entry name" value="DNA POLYMERASE III SUBUNIT DELTA"/>
    <property type="match status" value="1"/>
</dbReference>
<comment type="caution">
    <text evidence="11">The sequence shown here is derived from an EMBL/GenBank/DDBJ whole genome shotgun (WGS) entry which is preliminary data.</text>
</comment>
<comment type="catalytic activity">
    <reaction evidence="8">
        <text>DNA(n) + a 2'-deoxyribonucleoside 5'-triphosphate = DNA(n+1) + diphosphate</text>
        <dbReference type="Rhea" id="RHEA:22508"/>
        <dbReference type="Rhea" id="RHEA-COMP:17339"/>
        <dbReference type="Rhea" id="RHEA-COMP:17340"/>
        <dbReference type="ChEBI" id="CHEBI:33019"/>
        <dbReference type="ChEBI" id="CHEBI:61560"/>
        <dbReference type="ChEBI" id="CHEBI:173112"/>
        <dbReference type="EC" id="2.7.7.7"/>
    </reaction>
</comment>
<keyword evidence="5" id="KW-0235">DNA replication</keyword>
<dbReference type="EMBL" id="LKHV02000001">
    <property type="protein sequence ID" value="MCS5707876.1"/>
    <property type="molecule type" value="Genomic_DNA"/>
</dbReference>
<dbReference type="Proteomes" id="UP000051494">
    <property type="component" value="Unassembled WGS sequence"/>
</dbReference>
<dbReference type="Pfam" id="PF06144">
    <property type="entry name" value="DNA_pol3_delta"/>
    <property type="match status" value="1"/>
</dbReference>
<gene>
    <name evidence="12" type="primary">holA</name>
    <name evidence="12" type="ORF">CC99x_003055</name>
    <name evidence="11" type="ORF">CC99x_01431</name>
</gene>
<dbReference type="SUPFAM" id="SSF52540">
    <property type="entry name" value="P-loop containing nucleoside triphosphate hydrolases"/>
    <property type="match status" value="1"/>
</dbReference>
<dbReference type="InterPro" id="IPR010372">
    <property type="entry name" value="DNA_pol3_delta_N"/>
</dbReference>
<dbReference type="RefSeq" id="WP_057624530.1">
    <property type="nucleotide sequence ID" value="NZ_LKHV02000001.1"/>
</dbReference>
<evidence type="ECO:0000256" key="6">
    <source>
        <dbReference type="ARBA" id="ARBA00022932"/>
    </source>
</evidence>
<evidence type="ECO:0000313" key="11">
    <source>
        <dbReference type="EMBL" id="KRG18546.1"/>
    </source>
</evidence>
<keyword evidence="3 12" id="KW-0808">Transferase</keyword>
<keyword evidence="4 12" id="KW-0548">Nucleotidyltransferase</keyword>
<dbReference type="EC" id="2.7.7.7" evidence="1 9"/>
<evidence type="ECO:0000313" key="12">
    <source>
        <dbReference type="EMBL" id="MCS5707876.1"/>
    </source>
</evidence>
<comment type="similarity">
    <text evidence="7">Belongs to the DNA polymerase HolA subunit family.</text>
</comment>
<name>A0A0Q9YM30_9GAMM</name>
<reference evidence="12" key="2">
    <citation type="journal article" date="2016" name="Genome Announc.">
        <title>Draft Genome Sequences of Two Novel Amoeba-Resistant Intranuclear Bacteria, 'Candidatus Berkiella cookevillensis' and 'Candidatus Berkiella aquae'.</title>
        <authorList>
            <person name="Mehari Y.T."/>
            <person name="Arivett B.A."/>
            <person name="Farone A.L."/>
            <person name="Gunderson J.H."/>
            <person name="Farone M.B."/>
        </authorList>
    </citation>
    <scope>NUCLEOTIDE SEQUENCE</scope>
    <source>
        <strain evidence="12">CC99</strain>
    </source>
</reference>
<dbReference type="Gene3D" id="1.10.8.60">
    <property type="match status" value="1"/>
</dbReference>
<dbReference type="InterPro" id="IPR008921">
    <property type="entry name" value="DNA_pol3_clamp-load_cplx_C"/>
</dbReference>
<dbReference type="GO" id="GO:0009360">
    <property type="term" value="C:DNA polymerase III complex"/>
    <property type="evidence" value="ECO:0007669"/>
    <property type="project" value="UniProtKB-UniRule"/>
</dbReference>
<keyword evidence="6" id="KW-0239">DNA-directed DNA polymerase</keyword>
<dbReference type="GO" id="GO:0003677">
    <property type="term" value="F:DNA binding"/>
    <property type="evidence" value="ECO:0007669"/>
    <property type="project" value="InterPro"/>
</dbReference>
<dbReference type="OrthoDB" id="9770982at2"/>
<protein>
    <recommendedName>
        <fullName evidence="2 9">DNA polymerase III subunit delta</fullName>
        <ecNumber evidence="1 9">2.7.7.7</ecNumber>
    </recommendedName>
</protein>
<evidence type="ECO:0000256" key="5">
    <source>
        <dbReference type="ARBA" id="ARBA00022705"/>
    </source>
</evidence>
<evidence type="ECO:0000259" key="10">
    <source>
        <dbReference type="Pfam" id="PF06144"/>
    </source>
</evidence>
<organism evidence="11">
    <name type="scientific">Candidatus Berkiella cookevillensis</name>
    <dbReference type="NCBI Taxonomy" id="437022"/>
    <lineage>
        <taxon>Bacteria</taxon>
        <taxon>Pseudomonadati</taxon>
        <taxon>Pseudomonadota</taxon>
        <taxon>Gammaproteobacteria</taxon>
        <taxon>Candidatus Berkiellales</taxon>
        <taxon>Candidatus Berkiellaceae</taxon>
        <taxon>Candidatus Berkiella</taxon>
    </lineage>
</organism>
<evidence type="ECO:0000256" key="7">
    <source>
        <dbReference type="ARBA" id="ARBA00034754"/>
    </source>
</evidence>
<feature type="domain" description="DNA polymerase III delta N-terminal" evidence="10">
    <location>
        <begin position="20"/>
        <end position="137"/>
    </location>
</feature>
<accession>A0A0Q9YM30</accession>
<dbReference type="EMBL" id="LKHV01000006">
    <property type="protein sequence ID" value="KRG18546.1"/>
    <property type="molecule type" value="Genomic_DNA"/>
</dbReference>
<dbReference type="Gene3D" id="3.40.50.300">
    <property type="entry name" value="P-loop containing nucleotide triphosphate hydrolases"/>
    <property type="match status" value="1"/>
</dbReference>
<dbReference type="STRING" id="437022.CC99x_01431"/>
<reference evidence="12" key="3">
    <citation type="submission" date="2021-06" db="EMBL/GenBank/DDBJ databases">
        <title>Genomic Description and Analysis of Intracellular Bacteria, Candidatus Berkiella cookevillensis and Candidatus Berkiella aquae.</title>
        <authorList>
            <person name="Kidane D.T."/>
            <person name="Mehari Y.T."/>
            <person name="Rice F.C."/>
            <person name="Arivett B.A."/>
            <person name="Farone A.L."/>
            <person name="Berk S.G."/>
            <person name="Farone M.B."/>
        </authorList>
    </citation>
    <scope>NUCLEOTIDE SEQUENCE</scope>
    <source>
        <strain evidence="12">CC99</strain>
    </source>
</reference>
<evidence type="ECO:0000256" key="9">
    <source>
        <dbReference type="NCBIfam" id="TIGR01128"/>
    </source>
</evidence>
<dbReference type="GO" id="GO:0003887">
    <property type="term" value="F:DNA-directed DNA polymerase activity"/>
    <property type="evidence" value="ECO:0007669"/>
    <property type="project" value="UniProtKB-UniRule"/>
</dbReference>
<evidence type="ECO:0000256" key="8">
    <source>
        <dbReference type="ARBA" id="ARBA00049244"/>
    </source>
</evidence>
<dbReference type="InterPro" id="IPR005790">
    <property type="entry name" value="DNA_polIII_delta"/>
</dbReference>
<proteinExistence type="inferred from homology"/>
<evidence type="ECO:0000256" key="1">
    <source>
        <dbReference type="ARBA" id="ARBA00012417"/>
    </source>
</evidence>